<dbReference type="KEGG" id="obj:EIO64_00875"/>
<dbReference type="Proteomes" id="UP000298642">
    <property type="component" value="Chromosome"/>
</dbReference>
<protein>
    <recommendedName>
        <fullName evidence="4">DUF4367 domain-containing protein</fullName>
    </recommendedName>
</protein>
<keyword evidence="1" id="KW-0812">Transmembrane</keyword>
<evidence type="ECO:0000256" key="1">
    <source>
        <dbReference type="SAM" id="Phobius"/>
    </source>
</evidence>
<evidence type="ECO:0008006" key="4">
    <source>
        <dbReference type="Google" id="ProtNLM"/>
    </source>
</evidence>
<proteinExistence type="predicted"/>
<evidence type="ECO:0000313" key="2">
    <source>
        <dbReference type="EMBL" id="QCI57955.1"/>
    </source>
</evidence>
<dbReference type="RefSeq" id="WP_119311059.1">
    <property type="nucleotide sequence ID" value="NZ_CP034413.3"/>
</dbReference>
<keyword evidence="1" id="KW-0472">Membrane</keyword>
<dbReference type="AlphaFoldDB" id="A0A4D7AKZ8"/>
<feature type="transmembrane region" description="Helical" evidence="1">
    <location>
        <begin position="52"/>
        <end position="73"/>
    </location>
</feature>
<sequence>MDELDARLRAMAKREDWALPAAYESAMDGLEEQIRQGGTLDRPGKRRLGKRVLILAAIVAVLLAATAVSMDFWNVRVEDVLVGQESSSYRVNGEIPVIPLESFSDEVASAMEDVSQKMEEQDLYLNSSPGYWLRTFDRWADCEEFIGFPLNNPLEKSSLLETANYFAIAQDAETLNEESQRHCAVALQGNIKGELQHVTIDTGYLMGPIRIQMTVSLYPEGSGMEPGTGGSWNGEAEFEITSGVTGEGIPYTLVVSETPESDYYNDFSSADAYFVLKNGLYTLDAVSPGRDSGADAKAALEELLALF</sequence>
<dbReference type="GeneID" id="89521354"/>
<reference evidence="3" key="1">
    <citation type="submission" date="2018-12" db="EMBL/GenBank/DDBJ databases">
        <title>Dusodibacter welbiota gen. nov., sp. nov., isolated from human faeces and emended description of the Oscillibacter genus.</title>
        <authorList>
            <person name="Le Roy T."/>
            <person name="Van der Smissen P."/>
            <person name="Delzenne N."/>
            <person name="Muccioli G."/>
            <person name="Collet J.F."/>
            <person name="Cani P.D."/>
        </authorList>
    </citation>
    <scope>NUCLEOTIDE SEQUENCE [LARGE SCALE GENOMIC DNA]</scope>
    <source>
        <strain evidence="3">J115</strain>
    </source>
</reference>
<keyword evidence="3" id="KW-1185">Reference proteome</keyword>
<evidence type="ECO:0000313" key="3">
    <source>
        <dbReference type="Proteomes" id="UP000298642"/>
    </source>
</evidence>
<dbReference type="EMBL" id="CP034413">
    <property type="protein sequence ID" value="QCI57955.1"/>
    <property type="molecule type" value="Genomic_DNA"/>
</dbReference>
<name>A0A4D7AKZ8_9FIRM</name>
<gene>
    <name evidence="2" type="ORF">EIO64_00875</name>
</gene>
<accession>A0A4D7AKZ8</accession>
<organism evidence="2 3">
    <name type="scientific">Dysosmobacter welbionis</name>
    <dbReference type="NCBI Taxonomy" id="2093857"/>
    <lineage>
        <taxon>Bacteria</taxon>
        <taxon>Bacillati</taxon>
        <taxon>Bacillota</taxon>
        <taxon>Clostridia</taxon>
        <taxon>Eubacteriales</taxon>
        <taxon>Oscillospiraceae</taxon>
        <taxon>Dysosmobacter</taxon>
    </lineage>
</organism>
<keyword evidence="1" id="KW-1133">Transmembrane helix</keyword>